<comment type="caution">
    <text evidence="1">The sequence shown here is derived from an EMBL/GenBank/DDBJ whole genome shotgun (WGS) entry which is preliminary data.</text>
</comment>
<accession>A0A1D3CSB5</accession>
<dbReference type="InParanoid" id="A0A1D3CSB5"/>
<organism evidence="1 2">
    <name type="scientific">Cyclospora cayetanensis</name>
    <dbReference type="NCBI Taxonomy" id="88456"/>
    <lineage>
        <taxon>Eukaryota</taxon>
        <taxon>Sar</taxon>
        <taxon>Alveolata</taxon>
        <taxon>Apicomplexa</taxon>
        <taxon>Conoidasida</taxon>
        <taxon>Coccidia</taxon>
        <taxon>Eucoccidiorida</taxon>
        <taxon>Eimeriorina</taxon>
        <taxon>Eimeriidae</taxon>
        <taxon>Cyclospora</taxon>
    </lineage>
</organism>
<proteinExistence type="predicted"/>
<evidence type="ECO:0000313" key="1">
    <source>
        <dbReference type="EMBL" id="OEH74083.1"/>
    </source>
</evidence>
<gene>
    <name evidence="1" type="ORF">cyc_09070</name>
</gene>
<keyword evidence="2" id="KW-1185">Reference proteome</keyword>
<feature type="non-terminal residue" evidence="1">
    <location>
        <position position="1"/>
    </location>
</feature>
<dbReference type="EMBL" id="JROU02002132">
    <property type="protein sequence ID" value="OEH74083.1"/>
    <property type="molecule type" value="Genomic_DNA"/>
</dbReference>
<reference evidence="1 2" key="1">
    <citation type="journal article" date="2016" name="BMC Genomics">
        <title>Comparative genomics reveals Cyclospora cayetanensis possesses coccidia-like metabolism and invasion components but unique surface antigens.</title>
        <authorList>
            <person name="Liu S."/>
            <person name="Wang L."/>
            <person name="Zheng H."/>
            <person name="Xu Z."/>
            <person name="Roellig D.M."/>
            <person name="Li N."/>
            <person name="Frace M.A."/>
            <person name="Tang K."/>
            <person name="Arrowood M.J."/>
            <person name="Moss D.M."/>
            <person name="Zhang L."/>
            <person name="Feng Y."/>
            <person name="Xiao L."/>
        </authorList>
    </citation>
    <scope>NUCLEOTIDE SEQUENCE [LARGE SCALE GENOMIC DNA]</scope>
    <source>
        <strain evidence="1 2">CHN_HEN01</strain>
    </source>
</reference>
<feature type="non-terminal residue" evidence="1">
    <location>
        <position position="84"/>
    </location>
</feature>
<dbReference type="VEuPathDB" id="ToxoDB:cyc_09070"/>
<evidence type="ECO:0000313" key="2">
    <source>
        <dbReference type="Proteomes" id="UP000095192"/>
    </source>
</evidence>
<protein>
    <submittedName>
        <fullName evidence="1">Calcium binding EGF domain-containing protein</fullName>
    </submittedName>
</protein>
<dbReference type="AlphaFoldDB" id="A0A1D3CSB5"/>
<sequence length="84" mass="8707">PVVGFIAQDLFDRRAFAASSVSFPDQPDSPLGNSFWSLVEYSLGFAAQTAQGGSGGVTASMEAASCPTRWLGDGICDEACDKAV</sequence>
<name>A0A1D3CSB5_9EIME</name>
<dbReference type="Proteomes" id="UP000095192">
    <property type="component" value="Unassembled WGS sequence"/>
</dbReference>